<evidence type="ECO:0000256" key="1">
    <source>
        <dbReference type="SAM" id="MobiDB-lite"/>
    </source>
</evidence>
<proteinExistence type="predicted"/>
<feature type="compositionally biased region" description="Low complexity" evidence="1">
    <location>
        <begin position="260"/>
        <end position="279"/>
    </location>
</feature>
<feature type="region of interest" description="Disordered" evidence="1">
    <location>
        <begin position="495"/>
        <end position="520"/>
    </location>
</feature>
<evidence type="ECO:0000313" key="2">
    <source>
        <dbReference type="EMBL" id="KAH7232125.1"/>
    </source>
</evidence>
<organism evidence="2 3">
    <name type="scientific">Fusarium solani</name>
    <name type="common">Filamentous fungus</name>
    <dbReference type="NCBI Taxonomy" id="169388"/>
    <lineage>
        <taxon>Eukaryota</taxon>
        <taxon>Fungi</taxon>
        <taxon>Dikarya</taxon>
        <taxon>Ascomycota</taxon>
        <taxon>Pezizomycotina</taxon>
        <taxon>Sordariomycetes</taxon>
        <taxon>Hypocreomycetidae</taxon>
        <taxon>Hypocreales</taxon>
        <taxon>Nectriaceae</taxon>
        <taxon>Fusarium</taxon>
        <taxon>Fusarium solani species complex</taxon>
    </lineage>
</organism>
<gene>
    <name evidence="2" type="ORF">B0J15DRAFT_530397</name>
</gene>
<keyword evidence="3" id="KW-1185">Reference proteome</keyword>
<dbReference type="OrthoDB" id="5048779at2759"/>
<reference evidence="2" key="1">
    <citation type="journal article" date="2021" name="Nat. Commun.">
        <title>Genetic determinants of endophytism in the Arabidopsis root mycobiome.</title>
        <authorList>
            <person name="Mesny F."/>
            <person name="Miyauchi S."/>
            <person name="Thiergart T."/>
            <person name="Pickel B."/>
            <person name="Atanasova L."/>
            <person name="Karlsson M."/>
            <person name="Huettel B."/>
            <person name="Barry K.W."/>
            <person name="Haridas S."/>
            <person name="Chen C."/>
            <person name="Bauer D."/>
            <person name="Andreopoulos W."/>
            <person name="Pangilinan J."/>
            <person name="LaButti K."/>
            <person name="Riley R."/>
            <person name="Lipzen A."/>
            <person name="Clum A."/>
            <person name="Drula E."/>
            <person name="Henrissat B."/>
            <person name="Kohler A."/>
            <person name="Grigoriev I.V."/>
            <person name="Martin F.M."/>
            <person name="Hacquard S."/>
        </authorList>
    </citation>
    <scope>NUCLEOTIDE SEQUENCE</scope>
    <source>
        <strain evidence="2">FSSC 5 MPI-SDFR-AT-0091</strain>
    </source>
</reference>
<accession>A0A9P9JTZ9</accession>
<dbReference type="EMBL" id="JAGTJS010000030">
    <property type="protein sequence ID" value="KAH7232125.1"/>
    <property type="molecule type" value="Genomic_DNA"/>
</dbReference>
<comment type="caution">
    <text evidence="2">The sequence shown here is derived from an EMBL/GenBank/DDBJ whole genome shotgun (WGS) entry which is preliminary data.</text>
</comment>
<feature type="region of interest" description="Disordered" evidence="1">
    <location>
        <begin position="255"/>
        <end position="281"/>
    </location>
</feature>
<feature type="compositionally biased region" description="Acidic residues" evidence="1">
    <location>
        <begin position="427"/>
        <end position="439"/>
    </location>
</feature>
<protein>
    <submittedName>
        <fullName evidence="2">Uncharacterized protein</fullName>
    </submittedName>
</protein>
<evidence type="ECO:0000313" key="3">
    <source>
        <dbReference type="Proteomes" id="UP000736672"/>
    </source>
</evidence>
<name>A0A9P9JTZ9_FUSSL</name>
<feature type="region of interest" description="Disordered" evidence="1">
    <location>
        <begin position="316"/>
        <end position="451"/>
    </location>
</feature>
<dbReference type="AlphaFoldDB" id="A0A9P9JTZ9"/>
<dbReference type="Proteomes" id="UP000736672">
    <property type="component" value="Unassembled WGS sequence"/>
</dbReference>
<feature type="compositionally biased region" description="Basic and acidic residues" evidence="1">
    <location>
        <begin position="368"/>
        <end position="397"/>
    </location>
</feature>
<feature type="compositionally biased region" description="Low complexity" evidence="1">
    <location>
        <begin position="505"/>
        <end position="516"/>
    </location>
</feature>
<feature type="compositionally biased region" description="Basic and acidic residues" evidence="1">
    <location>
        <begin position="440"/>
        <end position="451"/>
    </location>
</feature>
<sequence>MELQGGPSTSTLVGTDAMDHTTSPATAAMNMAANFYRDVQACANKHERQQLHRQYRDKILTIDQLGANIAAAFLPFLGPSGSREGGADAEQWSEFDRLAQRGKNMRDRQSQHIRHQSGVIAAWGGERFHYYGWEALPLPLLRQLHELAVLVPCWTDVVDLLNSKMLARHELRMLHGNNKALLIGEHSAASKVQNRHSPVERSDIISALEAARQRATPLDLRQQMDLAAEKVKGASLGAFGLERDLYSMIVPSVNGDGSDETASSSSFSFSPTSQPPGGSALLKVPKRIRSVPSSAQPTKRLAASSERRLTRVAVIHSDGEFSSQRGLESRVQAEPPSYPTEASPPEHADSDSCSGDAVEVTETLDEAAGDKGADEPDCRPRRVQEPESRIEGRHESDNRDDEGTTSDNVGGNMEDDGANDNTTAQGEEMDIEPANEPDLEDMRRVEPESHDALQDMAALSEGSYAMEVEALDALFHMSRENSSGQMQTQAHLDVTSPDIPAPQATGSSPGTSGRSSVEMPDASVVQAHPGVVDEPGPSRAFPTLLQTLRARYDPEISRFIGKLREPHTSDDAAPHRLLQLEWIEAQRWASIYVEPEHVLGRSCVASQQEADVWYLDWDTFRSYGESDFAFERPVVFKQRFQDRGMYNIAEYIDMLWQRFPEQEVLIQNSMMGTHNSMSVKDYCITVAEVDLSSPESAAPVSNVINLGRLAQADEPLLTRLPRFGLLYMLADRVAGDMGRSSQLKLSGVKGSLGFDMLGFSGAFSGSRMDPLVGSWVRCLAGFSIWAIATDLDAGDWQRFSRDGRDWSPEGKSRLIVLEQDDVLLMPPGLLAVHANLVPRRCLAEGGMLWDECRIPEIIEGLLYIVKNQQCVDMPPGIELGALVDSLEAWLDADDCIYPSPHGSNTSEYDQAVRANIQSLREML</sequence>